<dbReference type="PANTHER" id="PTHR13180">
    <property type="entry name" value="SMALL MEMBRANE PROTEIN-RELATED"/>
    <property type="match status" value="1"/>
</dbReference>
<keyword evidence="6" id="KW-0175">Coiled coil</keyword>
<keyword evidence="5 8" id="KW-0472">Membrane</keyword>
<evidence type="ECO:0000256" key="8">
    <source>
        <dbReference type="SAM" id="Phobius"/>
    </source>
</evidence>
<evidence type="ECO:0000313" key="9">
    <source>
        <dbReference type="EMBL" id="RMY68387.1"/>
    </source>
</evidence>
<dbReference type="VEuPathDB" id="FungiDB:BTJ68_01832"/>
<evidence type="ECO:0000256" key="5">
    <source>
        <dbReference type="ARBA" id="ARBA00023136"/>
    </source>
</evidence>
<dbReference type="Pfam" id="PF05255">
    <property type="entry name" value="UPF0220"/>
    <property type="match status" value="1"/>
</dbReference>
<reference evidence="9 10" key="1">
    <citation type="journal article" date="2018" name="BMC Genomics">
        <title>Genomic evidence for intraspecific hybridization in a clonal and extremely halotolerant yeast.</title>
        <authorList>
            <person name="Gostincar C."/>
            <person name="Stajich J.E."/>
            <person name="Zupancic J."/>
            <person name="Zalar P."/>
            <person name="Gunde-Cimerman N."/>
        </authorList>
    </citation>
    <scope>NUCLEOTIDE SEQUENCE [LARGE SCALE GENOMIC DNA]</scope>
    <source>
        <strain evidence="9 10">EXF-2682</strain>
    </source>
</reference>
<dbReference type="GO" id="GO:0016020">
    <property type="term" value="C:membrane"/>
    <property type="evidence" value="ECO:0007669"/>
    <property type="project" value="UniProtKB-SubCell"/>
</dbReference>
<feature type="coiled-coil region" evidence="6">
    <location>
        <begin position="368"/>
        <end position="409"/>
    </location>
</feature>
<dbReference type="Proteomes" id="UP000269276">
    <property type="component" value="Unassembled WGS sequence"/>
</dbReference>
<keyword evidence="3 8" id="KW-0812">Transmembrane</keyword>
<accession>A0A3M7DWF4</accession>
<name>A0A3M7DWF4_HORWE</name>
<feature type="region of interest" description="Disordered" evidence="7">
    <location>
        <begin position="445"/>
        <end position="477"/>
    </location>
</feature>
<comment type="caution">
    <text evidence="9">The sequence shown here is derived from an EMBL/GenBank/DDBJ whole genome shotgun (WGS) entry which is preliminary data.</text>
</comment>
<evidence type="ECO:0000313" key="10">
    <source>
        <dbReference type="Proteomes" id="UP000269276"/>
    </source>
</evidence>
<keyword evidence="4 8" id="KW-1133">Transmembrane helix</keyword>
<evidence type="ECO:0000256" key="4">
    <source>
        <dbReference type="ARBA" id="ARBA00022989"/>
    </source>
</evidence>
<dbReference type="InterPro" id="IPR007919">
    <property type="entry name" value="UPF0220"/>
</dbReference>
<evidence type="ECO:0000256" key="1">
    <source>
        <dbReference type="ARBA" id="ARBA00004141"/>
    </source>
</evidence>
<evidence type="ECO:0000256" key="7">
    <source>
        <dbReference type="SAM" id="MobiDB-lite"/>
    </source>
</evidence>
<feature type="coiled-coil region" evidence="6">
    <location>
        <begin position="251"/>
        <end position="285"/>
    </location>
</feature>
<feature type="transmembrane region" description="Helical" evidence="8">
    <location>
        <begin position="90"/>
        <end position="114"/>
    </location>
</feature>
<comment type="similarity">
    <text evidence="2">Belongs to the UPF0220 family.</text>
</comment>
<gene>
    <name evidence="9" type="ORF">D0863_07144</name>
</gene>
<dbReference type="AlphaFoldDB" id="A0A3M7DWF4"/>
<evidence type="ECO:0000256" key="6">
    <source>
        <dbReference type="SAM" id="Coils"/>
    </source>
</evidence>
<feature type="transmembrane region" description="Helical" evidence="8">
    <location>
        <begin position="49"/>
        <end position="69"/>
    </location>
</feature>
<dbReference type="EMBL" id="QWIP01000237">
    <property type="protein sequence ID" value="RMY68387.1"/>
    <property type="molecule type" value="Genomic_DNA"/>
</dbReference>
<evidence type="ECO:0000256" key="2">
    <source>
        <dbReference type="ARBA" id="ARBA00005335"/>
    </source>
</evidence>
<organism evidence="9 10">
    <name type="scientific">Hortaea werneckii</name>
    <name type="common">Black yeast</name>
    <name type="synonym">Cladosporium werneckii</name>
    <dbReference type="NCBI Taxonomy" id="91943"/>
    <lineage>
        <taxon>Eukaryota</taxon>
        <taxon>Fungi</taxon>
        <taxon>Dikarya</taxon>
        <taxon>Ascomycota</taxon>
        <taxon>Pezizomycotina</taxon>
        <taxon>Dothideomycetes</taxon>
        <taxon>Dothideomycetidae</taxon>
        <taxon>Mycosphaerellales</taxon>
        <taxon>Teratosphaeriaceae</taxon>
        <taxon>Hortaea</taxon>
    </lineage>
</organism>
<comment type="subcellular location">
    <subcellularLocation>
        <location evidence="1">Membrane</location>
        <topology evidence="1">Multi-pass membrane protein</topology>
    </subcellularLocation>
</comment>
<sequence>MLKQWMNSANTRTAGVYTSGALFALALFTLIDAATYSHSHLNGSDFHMRFIDWLPGIFSATGMLIINSIDKSRLSADNFSYSGDGVAWKARVVLFMGFAAIAGGLAGGVTVMVLKYVVQEASWPAMWFGVANLVANGLVMLSTVVLWVSQNMEDDYTYNLALPGKRGDGENGRRHDISGPAHPASRSSWFKSALEAGSWTSLLLSGMDLISRCTKAGVFRNREKTVLNLTLLKGILFTIIHLQTRLTVITMDRENSLLASYKKRLADANDKIYSLEDQVVALQQQLEQNAAGTTTQHMKTKMDIKIESDATHGALEATTKRCEQFEEANAALASFIATIEKVSGVPASELGDRIKYLQDSVSNGSKIETALRTQVNNFEKKIKKAEKNMARMKAELDEAQEKVQKLKADLFRAGLGHIKTPKFDWKQSASPSLSAAYKKKKAMGMKDAADYGDQDDSEPELKKLIPGASMLSPVQKQ</sequence>
<protein>
    <submittedName>
        <fullName evidence="9">Uncharacterized protein</fullName>
    </submittedName>
</protein>
<dbReference type="VEuPathDB" id="FungiDB:BTJ68_10192"/>
<evidence type="ECO:0000256" key="3">
    <source>
        <dbReference type="ARBA" id="ARBA00022692"/>
    </source>
</evidence>
<proteinExistence type="inferred from homology"/>
<feature type="transmembrane region" description="Helical" evidence="8">
    <location>
        <begin position="126"/>
        <end position="148"/>
    </location>
</feature>
<dbReference type="OrthoDB" id="268928at2759"/>